<dbReference type="RefSeq" id="WP_230575567.1">
    <property type="nucleotide sequence ID" value="NZ_CAKJTI010000013.1"/>
</dbReference>
<reference evidence="2 3" key="1">
    <citation type="submission" date="2021-10" db="EMBL/GenBank/DDBJ databases">
        <authorList>
            <person name="Criscuolo A."/>
        </authorList>
    </citation>
    <scope>NUCLEOTIDE SEQUENCE [LARGE SCALE GENOMIC DNA]</scope>
    <source>
        <strain evidence="3">CIP 111899</strain>
    </source>
</reference>
<dbReference type="Proteomes" id="UP000789423">
    <property type="component" value="Unassembled WGS sequence"/>
</dbReference>
<evidence type="ECO:0000313" key="3">
    <source>
        <dbReference type="Proteomes" id="UP000789423"/>
    </source>
</evidence>
<protein>
    <recommendedName>
        <fullName evidence="1">PPM-type phosphatase domain-containing protein</fullName>
    </recommendedName>
</protein>
<keyword evidence="3" id="KW-1185">Reference proteome</keyword>
<evidence type="ECO:0000313" key="2">
    <source>
        <dbReference type="EMBL" id="CAG9613498.1"/>
    </source>
</evidence>
<name>A0ABM8YCN7_9BACI</name>
<comment type="caution">
    <text evidence="2">The sequence shown here is derived from an EMBL/GenBank/DDBJ whole genome shotgun (WGS) entry which is preliminary data.</text>
</comment>
<dbReference type="InterPro" id="IPR001932">
    <property type="entry name" value="PPM-type_phosphatase-like_dom"/>
</dbReference>
<organism evidence="2 3">
    <name type="scientific">Bacillus rhizoplanae</name>
    <dbReference type="NCBI Taxonomy" id="2880966"/>
    <lineage>
        <taxon>Bacteria</taxon>
        <taxon>Bacillati</taxon>
        <taxon>Bacillota</taxon>
        <taxon>Bacilli</taxon>
        <taxon>Bacillales</taxon>
        <taxon>Bacillaceae</taxon>
        <taxon>Bacillus</taxon>
    </lineage>
</organism>
<proteinExistence type="predicted"/>
<feature type="domain" description="PPM-type phosphatase" evidence="1">
    <location>
        <begin position="16"/>
        <end position="231"/>
    </location>
</feature>
<sequence length="267" mass="30537">MKIQVFQQKSPLKRECEDALICNEGLKLYGVCDGATPLIEFQDENGHNGAYLASHLFQQHFESISDVDFLQNEVAKANQLLQEKMQSYHIDTTKKEQLWCTCIAAIHITDKTIEYAQVGDCMIVAKFFDGTVQVLTEDTVKGISKRAKQKREEDRQKGLSVPSEAIFDDRKAQLIYNRYMANIPNGYTVANGMSEAASFIQKGKLLRQEITDLFICSDGLFHPKWQLEKSAQFVWEYGITQYVQIIEELEAKQFVRPDDKTAIIIHL</sequence>
<dbReference type="Pfam" id="PF13672">
    <property type="entry name" value="PP2C_2"/>
    <property type="match status" value="1"/>
</dbReference>
<dbReference type="InterPro" id="IPR036457">
    <property type="entry name" value="PPM-type-like_dom_sf"/>
</dbReference>
<accession>A0ABM8YCN7</accession>
<dbReference type="SUPFAM" id="SSF81606">
    <property type="entry name" value="PP2C-like"/>
    <property type="match status" value="1"/>
</dbReference>
<evidence type="ECO:0000259" key="1">
    <source>
        <dbReference type="Pfam" id="PF13672"/>
    </source>
</evidence>
<dbReference type="Gene3D" id="3.60.40.10">
    <property type="entry name" value="PPM-type phosphatase domain"/>
    <property type="match status" value="1"/>
</dbReference>
<dbReference type="EMBL" id="CAKJTI010000013">
    <property type="protein sequence ID" value="CAG9613498.1"/>
    <property type="molecule type" value="Genomic_DNA"/>
</dbReference>
<gene>
    <name evidence="2" type="ORF">BACCIP111899_02713</name>
</gene>